<name>A0ABR9KHK7_9ACTN</name>
<keyword evidence="2" id="KW-1185">Reference proteome</keyword>
<sequence>MDLTKECGMTYPISRQRRFDADMSIYGVHSLRVTW</sequence>
<comment type="caution">
    <text evidence="1">The sequence shown here is derived from an EMBL/GenBank/DDBJ whole genome shotgun (WGS) entry which is preliminary data.</text>
</comment>
<reference evidence="1 2" key="1">
    <citation type="submission" date="2020-10" db="EMBL/GenBank/DDBJ databases">
        <title>Sequencing the genomes of 1000 actinobacteria strains.</title>
        <authorList>
            <person name="Klenk H.-P."/>
        </authorList>
    </citation>
    <scope>NUCLEOTIDE SEQUENCE [LARGE SCALE GENOMIC DNA]</scope>
    <source>
        <strain evidence="1 2">DSM 43748</strain>
    </source>
</reference>
<proteinExistence type="predicted"/>
<gene>
    <name evidence="1" type="ORF">H4W81_004277</name>
</gene>
<accession>A0ABR9KHK7</accession>
<evidence type="ECO:0000313" key="2">
    <source>
        <dbReference type="Proteomes" id="UP000661607"/>
    </source>
</evidence>
<dbReference type="EMBL" id="JADBEF010000001">
    <property type="protein sequence ID" value="MBE1561498.1"/>
    <property type="molecule type" value="Genomic_DNA"/>
</dbReference>
<dbReference type="Proteomes" id="UP000661607">
    <property type="component" value="Unassembled WGS sequence"/>
</dbReference>
<protein>
    <submittedName>
        <fullName evidence="1">Uncharacterized protein</fullName>
    </submittedName>
</protein>
<evidence type="ECO:0000313" key="1">
    <source>
        <dbReference type="EMBL" id="MBE1561498.1"/>
    </source>
</evidence>
<organism evidence="1 2">
    <name type="scientific">Nonomuraea africana</name>
    <dbReference type="NCBI Taxonomy" id="46171"/>
    <lineage>
        <taxon>Bacteria</taxon>
        <taxon>Bacillati</taxon>
        <taxon>Actinomycetota</taxon>
        <taxon>Actinomycetes</taxon>
        <taxon>Streptosporangiales</taxon>
        <taxon>Streptosporangiaceae</taxon>
        <taxon>Nonomuraea</taxon>
    </lineage>
</organism>